<keyword evidence="3" id="KW-1185">Reference proteome</keyword>
<dbReference type="GO" id="GO:0016740">
    <property type="term" value="F:transferase activity"/>
    <property type="evidence" value="ECO:0007669"/>
    <property type="project" value="UniProtKB-KW"/>
</dbReference>
<evidence type="ECO:0000313" key="3">
    <source>
        <dbReference type="Proteomes" id="UP000198615"/>
    </source>
</evidence>
<comment type="caution">
    <text evidence="2">The sequence shown here is derived from an EMBL/GenBank/DDBJ whole genome shotgun (WGS) entry which is preliminary data.</text>
</comment>
<evidence type="ECO:0000259" key="1">
    <source>
        <dbReference type="Pfam" id="PF01425"/>
    </source>
</evidence>
<dbReference type="PANTHER" id="PTHR11895:SF176">
    <property type="entry name" value="AMIDASE AMID-RELATED"/>
    <property type="match status" value="1"/>
</dbReference>
<dbReference type="Proteomes" id="UP000198615">
    <property type="component" value="Unassembled WGS sequence"/>
</dbReference>
<dbReference type="SUPFAM" id="SSF75304">
    <property type="entry name" value="Amidase signature (AS) enzymes"/>
    <property type="match status" value="1"/>
</dbReference>
<organism evidence="2 3">
    <name type="scientific">Thalassobaculum litoreum DSM 18839</name>
    <dbReference type="NCBI Taxonomy" id="1123362"/>
    <lineage>
        <taxon>Bacteria</taxon>
        <taxon>Pseudomonadati</taxon>
        <taxon>Pseudomonadota</taxon>
        <taxon>Alphaproteobacteria</taxon>
        <taxon>Rhodospirillales</taxon>
        <taxon>Thalassobaculaceae</taxon>
        <taxon>Thalassobaculum</taxon>
    </lineage>
</organism>
<dbReference type="PROSITE" id="PS00571">
    <property type="entry name" value="AMIDASES"/>
    <property type="match status" value="1"/>
</dbReference>
<reference evidence="2 3" key="1">
    <citation type="submission" date="2016-10" db="EMBL/GenBank/DDBJ databases">
        <authorList>
            <person name="Varghese N."/>
            <person name="Submissions S."/>
        </authorList>
    </citation>
    <scope>NUCLEOTIDE SEQUENCE [LARGE SCALE GENOMIC DNA]</scope>
    <source>
        <strain evidence="2 3">DSM 18839</strain>
    </source>
</reference>
<dbReference type="InterPro" id="IPR036928">
    <property type="entry name" value="AS_sf"/>
</dbReference>
<dbReference type="RefSeq" id="WP_093149803.1">
    <property type="nucleotide sequence ID" value="NZ_FNBW01000005.1"/>
</dbReference>
<dbReference type="Pfam" id="PF01425">
    <property type="entry name" value="Amidase"/>
    <property type="match status" value="1"/>
</dbReference>
<dbReference type="InterPro" id="IPR020556">
    <property type="entry name" value="Amidase_CS"/>
</dbReference>
<protein>
    <submittedName>
        <fullName evidence="2">Aspartyl-tRNA(Asn)/glutamyl-tRNA(Gln) amidotransferase subunit A</fullName>
    </submittedName>
</protein>
<dbReference type="AlphaFoldDB" id="A0A8G2BGW2"/>
<accession>A0A8G2BGW2</accession>
<dbReference type="Gene3D" id="3.90.1300.10">
    <property type="entry name" value="Amidase signature (AS) domain"/>
    <property type="match status" value="1"/>
</dbReference>
<dbReference type="InterPro" id="IPR000120">
    <property type="entry name" value="Amidase"/>
</dbReference>
<feature type="domain" description="Amidase" evidence="1">
    <location>
        <begin position="26"/>
        <end position="444"/>
    </location>
</feature>
<sequence>MSELLDLSIAELGRGYRDGSVSPVAVTEAALERIEATNDTLHSFNTVTADLALARAAAAEKELASGTDLGPMHGVPFGVKDIYNTEGVLTSCQSHLRSEFVPDANAHSVQLLLDGGAVMLGKCATIEFATGAPNDETFFPPARNPWNLDHIPGGSSSGSGAAVAVGITRMALGSDTGGSIRGPAALCGTVGMKPTYGRVSRRGVFPLSYTMDHCGPLSWSVEDAAISLSVMAGFDPLDPACADVPVPDYTAALGRGVAGMKIAFVEHWIEEEGTADPEAVKAIHTALDMLRSEGATVETVQLSPYDLYQACARLLVLPECYAIHEHDLIERPELYGRPTRERLMAGAFVRGSDYVEALRVRRELAIEVNNVILGQYDALIAPCSVVTAGRFDALGDDPMKLSGMMTQPFNVTGNPAMSVCAGYHSNGLPLSMQIVGKAFDEAAVFQVGAAYEAATEWRKHRPSKLAAQAAAAE</sequence>
<evidence type="ECO:0000313" key="2">
    <source>
        <dbReference type="EMBL" id="SDF63363.1"/>
    </source>
</evidence>
<dbReference type="PANTHER" id="PTHR11895">
    <property type="entry name" value="TRANSAMIDASE"/>
    <property type="match status" value="1"/>
</dbReference>
<dbReference type="EMBL" id="FNBW01000005">
    <property type="protein sequence ID" value="SDF63363.1"/>
    <property type="molecule type" value="Genomic_DNA"/>
</dbReference>
<proteinExistence type="predicted"/>
<gene>
    <name evidence="2" type="ORF">SAMN05660686_01856</name>
</gene>
<dbReference type="InterPro" id="IPR023631">
    <property type="entry name" value="Amidase_dom"/>
</dbReference>
<name>A0A8G2BGW2_9PROT</name>
<dbReference type="OrthoDB" id="9811471at2"/>
<keyword evidence="2" id="KW-0808">Transferase</keyword>